<reference evidence="3" key="1">
    <citation type="submission" date="2016-07" db="EMBL/GenBank/DDBJ databases">
        <authorList>
            <person name="Florea S."/>
            <person name="Webb J.S."/>
            <person name="Jaromczyk J."/>
            <person name="Schardl C.L."/>
        </authorList>
    </citation>
    <scope>NUCLEOTIDE SEQUENCE [LARGE SCALE GENOMIC DNA]</scope>
    <source>
        <strain evidence="3">IPB1</strain>
    </source>
</reference>
<feature type="signal peptide" evidence="1">
    <location>
        <begin position="1"/>
        <end position="23"/>
    </location>
</feature>
<evidence type="ECO:0000313" key="3">
    <source>
        <dbReference type="Proteomes" id="UP000093366"/>
    </source>
</evidence>
<evidence type="ECO:0000256" key="1">
    <source>
        <dbReference type="SAM" id="SignalP"/>
    </source>
</evidence>
<organism evidence="2 3">
    <name type="scientific">Pseudoalteromonas luteoviolacea</name>
    <dbReference type="NCBI Taxonomy" id="43657"/>
    <lineage>
        <taxon>Bacteria</taxon>
        <taxon>Pseudomonadati</taxon>
        <taxon>Pseudomonadota</taxon>
        <taxon>Gammaproteobacteria</taxon>
        <taxon>Alteromonadales</taxon>
        <taxon>Pseudoalteromonadaceae</taxon>
        <taxon>Pseudoalteromonas</taxon>
    </lineage>
</organism>
<protein>
    <recommendedName>
        <fullName evidence="4">Lipoprotein</fullName>
    </recommendedName>
</protein>
<dbReference type="Proteomes" id="UP000093366">
    <property type="component" value="Unassembled WGS sequence"/>
</dbReference>
<comment type="caution">
    <text evidence="2">The sequence shown here is derived from an EMBL/GenBank/DDBJ whole genome shotgun (WGS) entry which is preliminary data.</text>
</comment>
<accession>A0A1C0TUV0</accession>
<sequence>MKWIKLTAVLVCLLTLSACVTTALYGEEFELKDNNQYSLQIAFGGLPLTPEAEIELTTRNALDVEAKKFMRRNPQFTSYKIISYSRKHIPSAIVYLVEFEPTQPKQSNSQ</sequence>
<proteinExistence type="predicted"/>
<dbReference type="AlphaFoldDB" id="A0A1C0TUV0"/>
<evidence type="ECO:0008006" key="4">
    <source>
        <dbReference type="Google" id="ProtNLM"/>
    </source>
</evidence>
<dbReference type="EMBL" id="MAUJ01000001">
    <property type="protein sequence ID" value="OCQ23093.1"/>
    <property type="molecule type" value="Genomic_DNA"/>
</dbReference>
<feature type="chain" id="PRO_5008646434" description="Lipoprotein" evidence="1">
    <location>
        <begin position="24"/>
        <end position="110"/>
    </location>
</feature>
<dbReference type="RefSeq" id="WP_065789079.1">
    <property type="nucleotide sequence ID" value="NZ_JAGJED010000008.1"/>
</dbReference>
<name>A0A1C0TUV0_9GAMM</name>
<dbReference type="PROSITE" id="PS51257">
    <property type="entry name" value="PROKAR_LIPOPROTEIN"/>
    <property type="match status" value="1"/>
</dbReference>
<evidence type="ECO:0000313" key="2">
    <source>
        <dbReference type="EMBL" id="OCQ23093.1"/>
    </source>
</evidence>
<gene>
    <name evidence="2" type="ORF">A7985_03845</name>
</gene>
<keyword evidence="1" id="KW-0732">Signal</keyword>